<reference evidence="3 4" key="1">
    <citation type="submission" date="2019-11" db="EMBL/GenBank/DDBJ databases">
        <title>Spirosoma endbachense sp. nov., isolated from a natural salt meadow.</title>
        <authorList>
            <person name="Rojas J."/>
            <person name="Ambika Manirajan B."/>
            <person name="Ratering S."/>
            <person name="Suarez C."/>
            <person name="Geissler-Plaum R."/>
            <person name="Schnell S."/>
        </authorList>
    </citation>
    <scope>NUCLEOTIDE SEQUENCE [LARGE SCALE GENOMIC DNA]</scope>
    <source>
        <strain evidence="3 4">I-24</strain>
    </source>
</reference>
<dbReference type="RefSeq" id="WP_162385546.1">
    <property type="nucleotide sequence ID" value="NZ_CP045997.1"/>
</dbReference>
<dbReference type="PANTHER" id="PTHR34219">
    <property type="entry name" value="IRON-REGULATED INNER MEMBRANE PROTEIN-RELATED"/>
    <property type="match status" value="1"/>
</dbReference>
<dbReference type="PROSITE" id="PS51257">
    <property type="entry name" value="PROKAR_LIPOPROTEIN"/>
    <property type="match status" value="1"/>
</dbReference>
<dbReference type="EMBL" id="CP045997">
    <property type="protein sequence ID" value="QHV95132.1"/>
    <property type="molecule type" value="Genomic_DNA"/>
</dbReference>
<dbReference type="PANTHER" id="PTHR34219:SF3">
    <property type="entry name" value="BLL7967 PROTEIN"/>
    <property type="match status" value="1"/>
</dbReference>
<feature type="compositionally biased region" description="Basic residues" evidence="1">
    <location>
        <begin position="369"/>
        <end position="387"/>
    </location>
</feature>
<keyword evidence="4" id="KW-1185">Reference proteome</keyword>
<dbReference type="KEGG" id="senf:GJR95_08945"/>
<keyword evidence="2" id="KW-0812">Transmembrane</keyword>
<evidence type="ECO:0000256" key="2">
    <source>
        <dbReference type="SAM" id="Phobius"/>
    </source>
</evidence>
<evidence type="ECO:0000256" key="1">
    <source>
        <dbReference type="SAM" id="MobiDB-lite"/>
    </source>
</evidence>
<feature type="transmembrane region" description="Helical" evidence="2">
    <location>
        <begin position="12"/>
        <end position="34"/>
    </location>
</feature>
<dbReference type="AlphaFoldDB" id="A0A6P1VSQ0"/>
<feature type="transmembrane region" description="Helical" evidence="2">
    <location>
        <begin position="136"/>
        <end position="156"/>
    </location>
</feature>
<name>A0A6P1VSQ0_9BACT</name>
<feature type="transmembrane region" description="Helical" evidence="2">
    <location>
        <begin position="337"/>
        <end position="358"/>
    </location>
</feature>
<feature type="transmembrane region" description="Helical" evidence="2">
    <location>
        <begin position="188"/>
        <end position="211"/>
    </location>
</feature>
<evidence type="ECO:0000313" key="4">
    <source>
        <dbReference type="Proteomes" id="UP000464577"/>
    </source>
</evidence>
<dbReference type="Proteomes" id="UP000464577">
    <property type="component" value="Chromosome"/>
</dbReference>
<gene>
    <name evidence="3" type="ORF">GJR95_08945</name>
</gene>
<proteinExistence type="predicted"/>
<sequence>MILKKINAWLHLWLGLASGIVVFIVSITGCILVFEQELKPLTQPWQNAKRPAEAVYLPPSAIQQKMKTAFPDKTMSSIWYQGHGRTAKVTLDSDSLIFVNPYTAAITGIVDHEDFFHFILEGHTGLWVEGKVGHQIVSWATLIFFVLLITGLILWWPKKWNKSNREKSFSIKWKARFKRLNYDLHNVLGFYSLIIALVLTLTGLIMGFPWVNQGVYWLASGGGAPAPYQRGVSDTTQVALKNGLKNVDLAFKNGLEELGVYNKDAIIVSIPDSPAEAIYVCTDMDKGSWRDIYLDQYTLRELPSTALQIDQLNFADWLRRTNYALHVGAIGDMPTKIIYFIASLICASLPITGFYVWWGRRGFGNRGLGQRKKPRPASRNRSIRYEV</sequence>
<evidence type="ECO:0000313" key="3">
    <source>
        <dbReference type="EMBL" id="QHV95132.1"/>
    </source>
</evidence>
<accession>A0A6P1VSQ0</accession>
<organism evidence="3 4">
    <name type="scientific">Spirosoma endbachense</name>
    <dbReference type="NCBI Taxonomy" id="2666025"/>
    <lineage>
        <taxon>Bacteria</taxon>
        <taxon>Pseudomonadati</taxon>
        <taxon>Bacteroidota</taxon>
        <taxon>Cytophagia</taxon>
        <taxon>Cytophagales</taxon>
        <taxon>Cytophagaceae</taxon>
        <taxon>Spirosoma</taxon>
    </lineage>
</organism>
<feature type="region of interest" description="Disordered" evidence="1">
    <location>
        <begin position="368"/>
        <end position="387"/>
    </location>
</feature>
<keyword evidence="2" id="KW-0472">Membrane</keyword>
<keyword evidence="2" id="KW-1133">Transmembrane helix</keyword>
<dbReference type="InterPro" id="IPR005625">
    <property type="entry name" value="PepSY-ass_TM"/>
</dbReference>
<protein>
    <submittedName>
        <fullName evidence="3">PepSY domain-containing protein</fullName>
    </submittedName>
</protein>
<dbReference type="Pfam" id="PF03929">
    <property type="entry name" value="PepSY_TM"/>
    <property type="match status" value="1"/>
</dbReference>